<dbReference type="FunFam" id="3.30.565.10:FF:000006">
    <property type="entry name" value="Sensor histidine kinase WalK"/>
    <property type="match status" value="1"/>
</dbReference>
<evidence type="ECO:0000256" key="3">
    <source>
        <dbReference type="ARBA" id="ARBA00022553"/>
    </source>
</evidence>
<keyword evidence="3" id="KW-0597">Phosphoprotein</keyword>
<evidence type="ECO:0000256" key="1">
    <source>
        <dbReference type="ARBA" id="ARBA00000085"/>
    </source>
</evidence>
<dbReference type="SMART" id="SM00091">
    <property type="entry name" value="PAS"/>
    <property type="match status" value="3"/>
</dbReference>
<dbReference type="CDD" id="cd00075">
    <property type="entry name" value="HATPase"/>
    <property type="match status" value="1"/>
</dbReference>
<evidence type="ECO:0000313" key="11">
    <source>
        <dbReference type="Proteomes" id="UP000541857"/>
    </source>
</evidence>
<accession>A0A7W2R2Z4</accession>
<dbReference type="Pfam" id="PF13426">
    <property type="entry name" value="PAS_9"/>
    <property type="match status" value="3"/>
</dbReference>
<feature type="domain" description="PAC" evidence="9">
    <location>
        <begin position="203"/>
        <end position="257"/>
    </location>
</feature>
<feature type="domain" description="PAC" evidence="9">
    <location>
        <begin position="327"/>
        <end position="379"/>
    </location>
</feature>
<dbReference type="Pfam" id="PF02518">
    <property type="entry name" value="HATPase_c"/>
    <property type="match status" value="1"/>
</dbReference>
<dbReference type="InterPro" id="IPR000014">
    <property type="entry name" value="PAS"/>
</dbReference>
<feature type="domain" description="PAS" evidence="8">
    <location>
        <begin position="4"/>
        <end position="79"/>
    </location>
</feature>
<evidence type="ECO:0000259" key="8">
    <source>
        <dbReference type="PROSITE" id="PS50112"/>
    </source>
</evidence>
<reference evidence="10 11" key="1">
    <citation type="submission" date="2020-07" db="EMBL/GenBank/DDBJ databases">
        <title>Bacterium isolated from marine sediment.</title>
        <authorList>
            <person name="Shang D."/>
        </authorList>
    </citation>
    <scope>NUCLEOTIDE SEQUENCE [LARGE SCALE GENOMIC DNA]</scope>
    <source>
        <strain evidence="10 11">F6074</strain>
    </source>
</reference>
<dbReference type="PRINTS" id="PR00344">
    <property type="entry name" value="BCTRLSENSOR"/>
</dbReference>
<dbReference type="AlphaFoldDB" id="A0A7W2R2Z4"/>
<dbReference type="InterPro" id="IPR036890">
    <property type="entry name" value="HATPase_C_sf"/>
</dbReference>
<dbReference type="InterPro" id="IPR001610">
    <property type="entry name" value="PAC"/>
</dbReference>
<feature type="domain" description="Histidine kinase" evidence="7">
    <location>
        <begin position="408"/>
        <end position="624"/>
    </location>
</feature>
<organism evidence="10 11">
    <name type="scientific">Gelidibacter maritimus</name>
    <dbReference type="NCBI Taxonomy" id="2761487"/>
    <lineage>
        <taxon>Bacteria</taxon>
        <taxon>Pseudomonadati</taxon>
        <taxon>Bacteroidota</taxon>
        <taxon>Flavobacteriia</taxon>
        <taxon>Flavobacteriales</taxon>
        <taxon>Flavobacteriaceae</taxon>
        <taxon>Gelidibacter</taxon>
    </lineage>
</organism>
<dbReference type="Gene3D" id="1.10.287.130">
    <property type="match status" value="1"/>
</dbReference>
<dbReference type="Gene3D" id="3.30.450.20">
    <property type="entry name" value="PAS domain"/>
    <property type="match status" value="3"/>
</dbReference>
<dbReference type="SMART" id="SM00387">
    <property type="entry name" value="HATPase_c"/>
    <property type="match status" value="1"/>
</dbReference>
<evidence type="ECO:0000256" key="2">
    <source>
        <dbReference type="ARBA" id="ARBA00012438"/>
    </source>
</evidence>
<dbReference type="Gene3D" id="3.30.565.10">
    <property type="entry name" value="Histidine kinase-like ATPase, C-terminal domain"/>
    <property type="match status" value="1"/>
</dbReference>
<dbReference type="PANTHER" id="PTHR43711:SF26">
    <property type="entry name" value="SENSOR HISTIDINE KINASE RCSC"/>
    <property type="match status" value="1"/>
</dbReference>
<dbReference type="InterPro" id="IPR000700">
    <property type="entry name" value="PAS-assoc_C"/>
</dbReference>
<dbReference type="InterPro" id="IPR035965">
    <property type="entry name" value="PAS-like_dom_sf"/>
</dbReference>
<gene>
    <name evidence="10" type="ORF">H3Z82_06310</name>
</gene>
<comment type="caution">
    <text evidence="10">The sequence shown here is derived from an EMBL/GenBank/DDBJ whole genome shotgun (WGS) entry which is preliminary data.</text>
</comment>
<keyword evidence="5" id="KW-0418">Kinase</keyword>
<dbReference type="SUPFAM" id="SSF55785">
    <property type="entry name" value="PYP-like sensor domain (PAS domain)"/>
    <property type="match status" value="3"/>
</dbReference>
<proteinExistence type="predicted"/>
<feature type="domain" description="PAS" evidence="8">
    <location>
        <begin position="129"/>
        <end position="202"/>
    </location>
</feature>
<keyword evidence="6" id="KW-0902">Two-component regulatory system</keyword>
<dbReference type="CDD" id="cd00082">
    <property type="entry name" value="HisKA"/>
    <property type="match status" value="1"/>
</dbReference>
<evidence type="ECO:0000256" key="4">
    <source>
        <dbReference type="ARBA" id="ARBA00022679"/>
    </source>
</evidence>
<dbReference type="InterPro" id="IPR003661">
    <property type="entry name" value="HisK_dim/P_dom"/>
</dbReference>
<dbReference type="InterPro" id="IPR036097">
    <property type="entry name" value="HisK_dim/P_sf"/>
</dbReference>
<sequence length="625" mass="71250">MFQKREDILQILSDAVSEGIIIVDEHQNIVSTNASANAMFGYNDHELVGMTLNTLIPKEYHQKHVGHFNEFYKHSEKRSMGHGRNLYGLTKSNLRFPVEVGLNPFKLYGKTLVMALVVDITERRAIEENLNLRSEALQSAGNGIVICDAAIKDYPIIYFNPAFQTLTGYATDEIIGKNCRFLQADDRHQENLSAVRAAIKNGNSCQVTLRNYKKDGTLFWNELYINPIKDKNGLVTHFIGIQNDITQRKKAEEERNYLTKIFDDSLNEIFVFDSDTLKFLNVNYGAQKNLGYSLETLKTMTPVDIKPDFSETEFKALLTSLINDSGDKMEFETVHERKDGTLYPVHITLELSMLGDREVFISIVLDITEQKNYTRKLEETVELRTKQLEIALEKEKELNELKTKFLSLVSHEFKTPLSGILTSSILLGKYTLETQQGNRDKHIKIIKDKVNYLNTILNDFLSIERLETGKVNYKFTKFRLSKVLNEVVYNANMLLKEGQQIKYPENIDEITIVQDEKTIELALSNLVHNAIKYSPEHSDVTIKITQNSQDTIFEISDTGIGIPEKDQKNIFNRYFRSENVLTTQGTGIGLNIVKSHIENLGGAISFKSEENVGSTFILTIPNKAQ</sequence>
<dbReference type="SMART" id="SM00388">
    <property type="entry name" value="HisKA"/>
    <property type="match status" value="1"/>
</dbReference>
<dbReference type="SUPFAM" id="SSF47384">
    <property type="entry name" value="Homodimeric domain of signal transducing histidine kinase"/>
    <property type="match status" value="1"/>
</dbReference>
<protein>
    <recommendedName>
        <fullName evidence="2">histidine kinase</fullName>
        <ecNumber evidence="2">2.7.13.3</ecNumber>
    </recommendedName>
</protein>
<evidence type="ECO:0000313" key="10">
    <source>
        <dbReference type="EMBL" id="MBA6152336.1"/>
    </source>
</evidence>
<dbReference type="SMART" id="SM00086">
    <property type="entry name" value="PAC"/>
    <property type="match status" value="2"/>
</dbReference>
<dbReference type="SUPFAM" id="SSF55874">
    <property type="entry name" value="ATPase domain of HSP90 chaperone/DNA topoisomerase II/histidine kinase"/>
    <property type="match status" value="1"/>
</dbReference>
<evidence type="ECO:0000256" key="6">
    <source>
        <dbReference type="ARBA" id="ARBA00023012"/>
    </source>
</evidence>
<dbReference type="EMBL" id="JACGLT010000004">
    <property type="protein sequence ID" value="MBA6152336.1"/>
    <property type="molecule type" value="Genomic_DNA"/>
</dbReference>
<dbReference type="PANTHER" id="PTHR43711">
    <property type="entry name" value="TWO-COMPONENT HISTIDINE KINASE"/>
    <property type="match status" value="1"/>
</dbReference>
<dbReference type="InterPro" id="IPR004358">
    <property type="entry name" value="Sig_transdc_His_kin-like_C"/>
</dbReference>
<keyword evidence="4" id="KW-0808">Transferase</keyword>
<keyword evidence="11" id="KW-1185">Reference proteome</keyword>
<evidence type="ECO:0000259" key="9">
    <source>
        <dbReference type="PROSITE" id="PS50113"/>
    </source>
</evidence>
<dbReference type="Proteomes" id="UP000541857">
    <property type="component" value="Unassembled WGS sequence"/>
</dbReference>
<dbReference type="PROSITE" id="PS50109">
    <property type="entry name" value="HIS_KIN"/>
    <property type="match status" value="1"/>
</dbReference>
<dbReference type="InterPro" id="IPR050736">
    <property type="entry name" value="Sensor_HK_Regulatory"/>
</dbReference>
<dbReference type="InterPro" id="IPR005467">
    <property type="entry name" value="His_kinase_dom"/>
</dbReference>
<comment type="catalytic activity">
    <reaction evidence="1">
        <text>ATP + protein L-histidine = ADP + protein N-phospho-L-histidine.</text>
        <dbReference type="EC" id="2.7.13.3"/>
    </reaction>
</comment>
<dbReference type="InterPro" id="IPR003594">
    <property type="entry name" value="HATPase_dom"/>
</dbReference>
<dbReference type="RefSeq" id="WP_182203797.1">
    <property type="nucleotide sequence ID" value="NZ_JACGLT010000004.1"/>
</dbReference>
<evidence type="ECO:0000259" key="7">
    <source>
        <dbReference type="PROSITE" id="PS50109"/>
    </source>
</evidence>
<dbReference type="CDD" id="cd00130">
    <property type="entry name" value="PAS"/>
    <property type="match status" value="2"/>
</dbReference>
<dbReference type="PROSITE" id="PS50112">
    <property type="entry name" value="PAS"/>
    <property type="match status" value="2"/>
</dbReference>
<dbReference type="Pfam" id="PF00512">
    <property type="entry name" value="HisKA"/>
    <property type="match status" value="1"/>
</dbReference>
<dbReference type="EC" id="2.7.13.3" evidence="2"/>
<dbReference type="NCBIfam" id="TIGR00229">
    <property type="entry name" value="sensory_box"/>
    <property type="match status" value="3"/>
</dbReference>
<evidence type="ECO:0000256" key="5">
    <source>
        <dbReference type="ARBA" id="ARBA00022777"/>
    </source>
</evidence>
<dbReference type="PROSITE" id="PS50113">
    <property type="entry name" value="PAC"/>
    <property type="match status" value="2"/>
</dbReference>
<name>A0A7W2R2Z4_9FLAO</name>
<dbReference type="GO" id="GO:0000155">
    <property type="term" value="F:phosphorelay sensor kinase activity"/>
    <property type="evidence" value="ECO:0007669"/>
    <property type="project" value="InterPro"/>
</dbReference>